<protein>
    <submittedName>
        <fullName evidence="2">Uncharacterized protein</fullName>
    </submittedName>
</protein>
<evidence type="ECO:0000313" key="3">
    <source>
        <dbReference type="Proteomes" id="UP000094626"/>
    </source>
</evidence>
<sequence>MSDATHEDMAVLLKLPEFRRFLFAAIQSAGILGHEGPAHGHTPRDLSFAEGRRSLGFDILQLAHRGQPEEVRASDPGALVTLNAAILAAVNISKEKARGKRNNDTRRFDELNEDG</sequence>
<accession>A0A1D8A541</accession>
<dbReference type="OrthoDB" id="7507768at2"/>
<proteinExistence type="predicted"/>
<dbReference type="AlphaFoldDB" id="A0A1D8A541"/>
<reference evidence="3" key="1">
    <citation type="journal article" date="2017" name="J. Biotechnol.">
        <title>Complete genome sequence of Novosphingobium resinovorum SA1, a versatile xenobiotic-degrading bacterium capable of utilizing sulfanilic acid.</title>
        <authorList>
            <person name="Hegedus B."/>
            <person name="Kos P.B."/>
            <person name="Balint B."/>
            <person name="Maroti G."/>
            <person name="Gan H.M."/>
            <person name="Perei K."/>
            <person name="Rakhely G."/>
        </authorList>
    </citation>
    <scope>NUCLEOTIDE SEQUENCE [LARGE SCALE GENOMIC DNA]</scope>
    <source>
        <strain evidence="3">SA1</strain>
    </source>
</reference>
<name>A0A1D8A541_9SPHN</name>
<dbReference type="Proteomes" id="UP000094626">
    <property type="component" value="Chromosome"/>
</dbReference>
<dbReference type="RefSeq" id="WP_069708286.1">
    <property type="nucleotide sequence ID" value="NZ_CP017075.1"/>
</dbReference>
<dbReference type="KEGG" id="nre:BES08_10995"/>
<gene>
    <name evidence="2" type="ORF">BES08_10995</name>
</gene>
<dbReference type="EMBL" id="CP017075">
    <property type="protein sequence ID" value="AOR77218.1"/>
    <property type="molecule type" value="Genomic_DNA"/>
</dbReference>
<evidence type="ECO:0000313" key="2">
    <source>
        <dbReference type="EMBL" id="AOR77218.1"/>
    </source>
</evidence>
<keyword evidence="3" id="KW-1185">Reference proteome</keyword>
<feature type="region of interest" description="Disordered" evidence="1">
    <location>
        <begin position="96"/>
        <end position="115"/>
    </location>
</feature>
<organism evidence="2 3">
    <name type="scientific">Novosphingobium resinovorum</name>
    <dbReference type="NCBI Taxonomy" id="158500"/>
    <lineage>
        <taxon>Bacteria</taxon>
        <taxon>Pseudomonadati</taxon>
        <taxon>Pseudomonadota</taxon>
        <taxon>Alphaproteobacteria</taxon>
        <taxon>Sphingomonadales</taxon>
        <taxon>Sphingomonadaceae</taxon>
        <taxon>Novosphingobium</taxon>
    </lineage>
</organism>
<evidence type="ECO:0000256" key="1">
    <source>
        <dbReference type="SAM" id="MobiDB-lite"/>
    </source>
</evidence>